<comment type="pathway">
    <text evidence="3">Carbohydrate metabolism; galactose metabolism.</text>
</comment>
<feature type="active site" evidence="10">
    <location>
        <position position="117"/>
    </location>
</feature>
<dbReference type="PANTHER" id="PTHR11122:SF13">
    <property type="entry name" value="GLUCOSE-6-PHOSPHATE 1-EPIMERASE"/>
    <property type="match status" value="1"/>
</dbReference>
<dbReference type="GO" id="GO:0005975">
    <property type="term" value="P:carbohydrate metabolic process"/>
    <property type="evidence" value="ECO:0007669"/>
    <property type="project" value="InterPro"/>
</dbReference>
<evidence type="ECO:0000313" key="13">
    <source>
        <dbReference type="Proteomes" id="UP001367676"/>
    </source>
</evidence>
<dbReference type="AlphaFoldDB" id="A0AAN9TPL6"/>
<organism evidence="12 13">
    <name type="scientific">Parthenolecanium corni</name>
    <dbReference type="NCBI Taxonomy" id="536013"/>
    <lineage>
        <taxon>Eukaryota</taxon>
        <taxon>Metazoa</taxon>
        <taxon>Ecdysozoa</taxon>
        <taxon>Arthropoda</taxon>
        <taxon>Hexapoda</taxon>
        <taxon>Insecta</taxon>
        <taxon>Pterygota</taxon>
        <taxon>Neoptera</taxon>
        <taxon>Paraneoptera</taxon>
        <taxon>Hemiptera</taxon>
        <taxon>Sternorrhyncha</taxon>
        <taxon>Coccoidea</taxon>
        <taxon>Coccidae</taxon>
        <taxon>Parthenolecanium</taxon>
    </lineage>
</organism>
<comment type="function">
    <text evidence="9">Mutarotase that catalyzes the interconversion of beta-D-galactose and alpha-D-galactose during galactose metabolism. Beta-D-galactose is metabolized in the liver into glucose 1-phosphate, the primary metabolic fuel, by the action of four enzymes that constitute the Leloir pathway: GALM, GALK1 (galactokinase), GALT (galactose-1-phosphate uridylyltransferase) and GALE (UDP-galactose-4'-epimerase). Involved in the maintenance of the equilibrium between the beta- and alpha-anomers of galactose, therefore ensuring a sufficient supply of the alpha-anomer for GALK1. Also active on D-glucose although shows a preference for galactose over glucose.</text>
</comment>
<feature type="binding site" evidence="11">
    <location>
        <position position="21"/>
    </location>
    <ligand>
        <name>substrate</name>
    </ligand>
</feature>
<dbReference type="InterPro" id="IPR025532">
    <property type="entry name" value="G6P_1-epimerase"/>
</dbReference>
<evidence type="ECO:0000256" key="1">
    <source>
        <dbReference type="ARBA" id="ARBA00001096"/>
    </source>
</evidence>
<dbReference type="GO" id="GO:0005737">
    <property type="term" value="C:cytoplasm"/>
    <property type="evidence" value="ECO:0007669"/>
    <property type="project" value="TreeGrafter"/>
</dbReference>
<feature type="binding site" evidence="11">
    <location>
        <position position="44"/>
    </location>
    <ligand>
        <name>substrate</name>
    </ligand>
</feature>
<dbReference type="EMBL" id="JBBCAQ010000014">
    <property type="protein sequence ID" value="KAK7598151.1"/>
    <property type="molecule type" value="Genomic_DNA"/>
</dbReference>
<comment type="catalytic activity">
    <reaction evidence="2">
        <text>alpha-D-galactose = beta-D-galactose</text>
        <dbReference type="Rhea" id="RHEA:28675"/>
        <dbReference type="ChEBI" id="CHEBI:27667"/>
        <dbReference type="ChEBI" id="CHEBI:28061"/>
        <dbReference type="EC" id="5.1.3.3"/>
    </reaction>
    <physiologicalReaction direction="right-to-left" evidence="2">
        <dbReference type="Rhea" id="RHEA:28677"/>
    </physiologicalReaction>
</comment>
<dbReference type="InterPro" id="IPR011013">
    <property type="entry name" value="Gal_mutarotase_sf_dom"/>
</dbReference>
<dbReference type="Proteomes" id="UP001367676">
    <property type="component" value="Unassembled WGS sequence"/>
</dbReference>
<keyword evidence="13" id="KW-1185">Reference proteome</keyword>
<comment type="caution">
    <text evidence="12">The sequence shown here is derived from an EMBL/GenBank/DDBJ whole genome shotgun (WGS) entry which is preliminary data.</text>
</comment>
<dbReference type="SUPFAM" id="SSF74650">
    <property type="entry name" value="Galactose mutarotase-like"/>
    <property type="match status" value="1"/>
</dbReference>
<comment type="similarity">
    <text evidence="4">Belongs to the glucose-6-phosphate 1-epimerase family.</text>
</comment>
<dbReference type="GO" id="GO:0047938">
    <property type="term" value="F:glucose-6-phosphate 1-epimerase activity"/>
    <property type="evidence" value="ECO:0007669"/>
    <property type="project" value="UniProtKB-EC"/>
</dbReference>
<evidence type="ECO:0000256" key="3">
    <source>
        <dbReference type="ARBA" id="ARBA00004947"/>
    </source>
</evidence>
<name>A0AAN9TPL6_9HEMI</name>
<dbReference type="InterPro" id="IPR014718">
    <property type="entry name" value="GH-type_carb-bd"/>
</dbReference>
<evidence type="ECO:0000256" key="6">
    <source>
        <dbReference type="ARBA" id="ARBA00021023"/>
    </source>
</evidence>
<sequence>MKILFNFCSKEAVFDGKKAIRGGIPIVFPHFGPWNYGPQHGFARLMRWTVEKAPERLQNGDVEAIFSLCDSEYTRSMWDCPFRLSYRLILREKELHFNLAVYNPNHNCMFPFHLLLHTYFKVPDVRKCQITGLHGCPFIDKTRGNNMYQEIRNVVTIDEWTDRIYQCTPQELMITNVVSGRKMRIFKYNLPDTVIWNPWEKARDMADFGNDEYPNMICVESGQVTHPIILRPGTTFEASQVLQVM</sequence>
<evidence type="ECO:0000256" key="9">
    <source>
        <dbReference type="ARBA" id="ARBA00045743"/>
    </source>
</evidence>
<evidence type="ECO:0000256" key="8">
    <source>
        <dbReference type="ARBA" id="ARBA00032729"/>
    </source>
</evidence>
<evidence type="ECO:0000313" key="12">
    <source>
        <dbReference type="EMBL" id="KAK7598151.1"/>
    </source>
</evidence>
<dbReference type="Pfam" id="PF01263">
    <property type="entry name" value="Aldose_epim"/>
    <property type="match status" value="1"/>
</dbReference>
<dbReference type="CDD" id="cd09020">
    <property type="entry name" value="D-hex-6-P-epi_like"/>
    <property type="match status" value="1"/>
</dbReference>
<feature type="binding site" evidence="11">
    <location>
        <position position="39"/>
    </location>
    <ligand>
        <name>substrate</name>
    </ligand>
</feature>
<comment type="catalytic activity">
    <reaction evidence="1">
        <text>alpha-D-glucose 6-phosphate = beta-D-glucose 6-phosphate</text>
        <dbReference type="Rhea" id="RHEA:16249"/>
        <dbReference type="ChEBI" id="CHEBI:58225"/>
        <dbReference type="ChEBI" id="CHEBI:58247"/>
        <dbReference type="EC" id="5.1.3.15"/>
    </reaction>
</comment>
<dbReference type="PIRSF" id="PIRSF016020">
    <property type="entry name" value="PHexose_mutarotase"/>
    <property type="match status" value="1"/>
</dbReference>
<dbReference type="EC" id="5.1.3.15" evidence="5"/>
<dbReference type="InterPro" id="IPR008183">
    <property type="entry name" value="Aldose_1/G6P_1-epimerase"/>
</dbReference>
<proteinExistence type="inferred from homology"/>
<evidence type="ECO:0000256" key="2">
    <source>
        <dbReference type="ARBA" id="ARBA00001712"/>
    </source>
</evidence>
<evidence type="ECO:0000256" key="5">
    <source>
        <dbReference type="ARBA" id="ARBA00012083"/>
    </source>
</evidence>
<protein>
    <recommendedName>
        <fullName evidence="6">Galactose mutarotase</fullName>
        <ecNumber evidence="5">5.1.3.15</ecNumber>
    </recommendedName>
    <alternativeName>
        <fullName evidence="8">Aldose 1-epimerase</fullName>
    </alternativeName>
</protein>
<dbReference type="GO" id="GO:0004034">
    <property type="term" value="F:aldose 1-epimerase activity"/>
    <property type="evidence" value="ECO:0007669"/>
    <property type="project" value="UniProtKB-EC"/>
</dbReference>
<evidence type="ECO:0000256" key="4">
    <source>
        <dbReference type="ARBA" id="ARBA00005866"/>
    </source>
</evidence>
<gene>
    <name evidence="12" type="ORF">V9T40_006386</name>
</gene>
<reference evidence="12 13" key="1">
    <citation type="submission" date="2024-03" db="EMBL/GenBank/DDBJ databases">
        <title>Adaptation during the transition from Ophiocordyceps entomopathogen to insect associate is accompanied by gene loss and intensified selection.</title>
        <authorList>
            <person name="Ward C.M."/>
            <person name="Onetto C.A."/>
            <person name="Borneman A.R."/>
        </authorList>
    </citation>
    <scope>NUCLEOTIDE SEQUENCE [LARGE SCALE GENOMIC DNA]</scope>
    <source>
        <strain evidence="12">AWRI1</strain>
        <tissue evidence="12">Single Adult Female</tissue>
    </source>
</reference>
<evidence type="ECO:0000256" key="7">
    <source>
        <dbReference type="ARBA" id="ARBA00023235"/>
    </source>
</evidence>
<dbReference type="PANTHER" id="PTHR11122">
    <property type="entry name" value="APOSPORY-ASSOCIATED PROTEIN C-RELATED"/>
    <property type="match status" value="1"/>
</dbReference>
<accession>A0AAN9TPL6</accession>
<dbReference type="Gene3D" id="2.70.98.10">
    <property type="match status" value="1"/>
</dbReference>
<feature type="active site" evidence="10">
    <location>
        <position position="220"/>
    </location>
</feature>
<keyword evidence="7" id="KW-0413">Isomerase</keyword>
<evidence type="ECO:0000256" key="10">
    <source>
        <dbReference type="PIRSR" id="PIRSR016020-1"/>
    </source>
</evidence>
<dbReference type="GO" id="GO:0030246">
    <property type="term" value="F:carbohydrate binding"/>
    <property type="evidence" value="ECO:0007669"/>
    <property type="project" value="InterPro"/>
</dbReference>
<evidence type="ECO:0000256" key="11">
    <source>
        <dbReference type="PIRSR" id="PIRSR016020-2"/>
    </source>
</evidence>